<reference evidence="11 12" key="1">
    <citation type="submission" date="2019-10" db="EMBL/GenBank/DDBJ databases">
        <authorList>
            <person name="Palmer J.M."/>
        </authorList>
    </citation>
    <scope>NUCLEOTIDE SEQUENCE [LARGE SCALE GENOMIC DNA]</scope>
    <source>
        <strain evidence="11 12">TWF730</strain>
    </source>
</reference>
<keyword evidence="6 10" id="KW-0812">Transmembrane</keyword>
<feature type="transmembrane region" description="Helical" evidence="10">
    <location>
        <begin position="159"/>
        <end position="178"/>
    </location>
</feature>
<dbReference type="AlphaFoldDB" id="A0AAV9VIT2"/>
<evidence type="ECO:0000256" key="7">
    <source>
        <dbReference type="ARBA" id="ARBA00022989"/>
    </source>
</evidence>
<dbReference type="Gene3D" id="1.20.120.1780">
    <property type="entry name" value="UbiA prenyltransferase"/>
    <property type="match status" value="1"/>
</dbReference>
<dbReference type="InterPro" id="IPR030470">
    <property type="entry name" value="UbiA_prenylTrfase_CS"/>
</dbReference>
<dbReference type="Proteomes" id="UP001373714">
    <property type="component" value="Unassembled WGS sequence"/>
</dbReference>
<dbReference type="InterPro" id="IPR044878">
    <property type="entry name" value="UbiA_sf"/>
</dbReference>
<feature type="transmembrane region" description="Helical" evidence="10">
    <location>
        <begin position="93"/>
        <end position="113"/>
    </location>
</feature>
<dbReference type="InterPro" id="IPR039653">
    <property type="entry name" value="Prenyltransferase"/>
</dbReference>
<evidence type="ECO:0000256" key="8">
    <source>
        <dbReference type="ARBA" id="ARBA00023136"/>
    </source>
</evidence>
<dbReference type="GO" id="GO:0016765">
    <property type="term" value="F:transferase activity, transferring alkyl or aryl (other than methyl) groups"/>
    <property type="evidence" value="ECO:0007669"/>
    <property type="project" value="InterPro"/>
</dbReference>
<feature type="region of interest" description="Disordered" evidence="9">
    <location>
        <begin position="1"/>
        <end position="22"/>
    </location>
</feature>
<keyword evidence="8 10" id="KW-0472">Membrane</keyword>
<accession>A0AAV9VIT2</accession>
<evidence type="ECO:0000256" key="5">
    <source>
        <dbReference type="ARBA" id="ARBA00022679"/>
    </source>
</evidence>
<dbReference type="EMBL" id="JAVHNS010000002">
    <property type="protein sequence ID" value="KAK6361728.1"/>
    <property type="molecule type" value="Genomic_DNA"/>
</dbReference>
<keyword evidence="7 10" id="KW-1133">Transmembrane helix</keyword>
<evidence type="ECO:0000256" key="9">
    <source>
        <dbReference type="SAM" id="MobiDB-lite"/>
    </source>
</evidence>
<feature type="transmembrane region" description="Helical" evidence="10">
    <location>
        <begin position="316"/>
        <end position="335"/>
    </location>
</feature>
<dbReference type="PANTHER" id="PTHR11048">
    <property type="entry name" value="PRENYLTRANSFERASES"/>
    <property type="match status" value="1"/>
</dbReference>
<protein>
    <submittedName>
        <fullName evidence="11">Uncharacterized protein</fullName>
    </submittedName>
</protein>
<dbReference type="CDD" id="cd13959">
    <property type="entry name" value="PT_UbiA_COQ2"/>
    <property type="match status" value="1"/>
</dbReference>
<dbReference type="FunFam" id="1.20.120.1780:FF:000001">
    <property type="entry name" value="4-hydroxybenzoate octaprenyltransferase"/>
    <property type="match status" value="1"/>
</dbReference>
<feature type="transmembrane region" description="Helical" evidence="10">
    <location>
        <begin position="256"/>
        <end position="277"/>
    </location>
</feature>
<feature type="transmembrane region" description="Helical" evidence="10">
    <location>
        <begin position="283"/>
        <end position="304"/>
    </location>
</feature>
<dbReference type="InterPro" id="IPR000537">
    <property type="entry name" value="UbiA_prenyltransferase"/>
</dbReference>
<dbReference type="PROSITE" id="PS00943">
    <property type="entry name" value="UBIA"/>
    <property type="match status" value="1"/>
</dbReference>
<dbReference type="GO" id="GO:0005886">
    <property type="term" value="C:plasma membrane"/>
    <property type="evidence" value="ECO:0007669"/>
    <property type="project" value="TreeGrafter"/>
</dbReference>
<comment type="caution">
    <text evidence="11">The sequence shown here is derived from an EMBL/GenBank/DDBJ whole genome shotgun (WGS) entry which is preliminary data.</text>
</comment>
<comment type="subcellular location">
    <subcellularLocation>
        <location evidence="2">Membrane</location>
        <topology evidence="2">Multi-pass membrane protein</topology>
    </subcellularLocation>
</comment>
<evidence type="ECO:0000256" key="10">
    <source>
        <dbReference type="SAM" id="Phobius"/>
    </source>
</evidence>
<dbReference type="Pfam" id="PF01040">
    <property type="entry name" value="UbiA"/>
    <property type="match status" value="1"/>
</dbReference>
<dbReference type="PANTHER" id="PTHR11048:SF28">
    <property type="entry name" value="4-HYDROXYBENZOATE POLYPRENYLTRANSFERASE, MITOCHONDRIAL"/>
    <property type="match status" value="1"/>
</dbReference>
<feature type="transmembrane region" description="Helical" evidence="10">
    <location>
        <begin position="215"/>
        <end position="235"/>
    </location>
</feature>
<evidence type="ECO:0000313" key="11">
    <source>
        <dbReference type="EMBL" id="KAK6361728.1"/>
    </source>
</evidence>
<comment type="similarity">
    <text evidence="4">Belongs to the UbiA prenyltransferase family.</text>
</comment>
<name>A0AAV9VIT2_9PEZI</name>
<organism evidence="11 12">
    <name type="scientific">Orbilia blumenaviensis</name>
    <dbReference type="NCBI Taxonomy" id="1796055"/>
    <lineage>
        <taxon>Eukaryota</taxon>
        <taxon>Fungi</taxon>
        <taxon>Dikarya</taxon>
        <taxon>Ascomycota</taxon>
        <taxon>Pezizomycotina</taxon>
        <taxon>Orbiliomycetes</taxon>
        <taxon>Orbiliales</taxon>
        <taxon>Orbiliaceae</taxon>
        <taxon>Orbilia</taxon>
    </lineage>
</organism>
<comment type="cofactor">
    <cofactor evidence="1">
        <name>Mg(2+)</name>
        <dbReference type="ChEBI" id="CHEBI:18420"/>
    </cofactor>
</comment>
<evidence type="ECO:0000256" key="1">
    <source>
        <dbReference type="ARBA" id="ARBA00001946"/>
    </source>
</evidence>
<evidence type="ECO:0000256" key="2">
    <source>
        <dbReference type="ARBA" id="ARBA00004141"/>
    </source>
</evidence>
<evidence type="ECO:0000256" key="6">
    <source>
        <dbReference type="ARBA" id="ARBA00022692"/>
    </source>
</evidence>
<evidence type="ECO:0000313" key="12">
    <source>
        <dbReference type="Proteomes" id="UP001373714"/>
    </source>
</evidence>
<keyword evidence="5" id="KW-0808">Transferase</keyword>
<evidence type="ECO:0000256" key="3">
    <source>
        <dbReference type="ARBA" id="ARBA00004721"/>
    </source>
</evidence>
<dbReference type="FunFam" id="1.10.357.140:FF:000008">
    <property type="entry name" value="4-hydroxybenzoate octaprenyltransferase"/>
    <property type="match status" value="1"/>
</dbReference>
<sequence>MDSIIARPRNRSLTEEKSQNHTMATAKKLSANGAHVAAPQKPKRNTPLGVIKLARLHTLESLLCVYPAIWGACLSAGSHQKVFTPSSFLSVLFANWISMTIAHMAFCTFNDIVDRNFDGKVERTKVRPLPSGMISLRAAIIAFIVEMALTVYISYITLGYHGALVCAPVWLASTIYPFMKRVVQWPQLVLGPVIGMAVFPGWVSVAGNLDTLQDAVPMMLATSTWVVYFDTIYATQDTKDDKKIGVKSLAVLFHNNMHQFLGFLGSIQIALLSFTARRANMSALFWSLGVCVWGLNIPFHLLSLDTKNPKTGGKVFLMNILLGLWITVVAIIELWTTTVMHLDVNDFLLKTVVQNITVTAQNIRSSVAF</sequence>
<dbReference type="Gene3D" id="1.10.357.140">
    <property type="entry name" value="UbiA prenyltransferase"/>
    <property type="match status" value="1"/>
</dbReference>
<proteinExistence type="inferred from homology"/>
<gene>
    <name evidence="11" type="ORF">TWF730_005442</name>
</gene>
<evidence type="ECO:0000256" key="4">
    <source>
        <dbReference type="ARBA" id="ARBA00005985"/>
    </source>
</evidence>
<feature type="transmembrane region" description="Helical" evidence="10">
    <location>
        <begin position="185"/>
        <end position="203"/>
    </location>
</feature>
<feature type="transmembrane region" description="Helical" evidence="10">
    <location>
        <begin position="134"/>
        <end position="153"/>
    </location>
</feature>
<comment type="pathway">
    <text evidence="3">Secondary metabolite biosynthesis; terpenoid biosynthesis.</text>
</comment>
<keyword evidence="12" id="KW-1185">Reference proteome</keyword>